<feature type="compositionally biased region" description="Polar residues" evidence="1">
    <location>
        <begin position="1"/>
        <end position="15"/>
    </location>
</feature>
<organism evidence="2 3">
    <name type="scientific">Aldrovandia affinis</name>
    <dbReference type="NCBI Taxonomy" id="143900"/>
    <lineage>
        <taxon>Eukaryota</taxon>
        <taxon>Metazoa</taxon>
        <taxon>Chordata</taxon>
        <taxon>Craniata</taxon>
        <taxon>Vertebrata</taxon>
        <taxon>Euteleostomi</taxon>
        <taxon>Actinopterygii</taxon>
        <taxon>Neopterygii</taxon>
        <taxon>Teleostei</taxon>
        <taxon>Notacanthiformes</taxon>
        <taxon>Halosauridae</taxon>
        <taxon>Aldrovandia</taxon>
    </lineage>
</organism>
<evidence type="ECO:0000256" key="1">
    <source>
        <dbReference type="SAM" id="MobiDB-lite"/>
    </source>
</evidence>
<proteinExistence type="predicted"/>
<feature type="compositionally biased region" description="Low complexity" evidence="1">
    <location>
        <begin position="84"/>
        <end position="96"/>
    </location>
</feature>
<dbReference type="AlphaFoldDB" id="A0AAD7RT61"/>
<comment type="caution">
    <text evidence="2">The sequence shown here is derived from an EMBL/GenBank/DDBJ whole genome shotgun (WGS) entry which is preliminary data.</text>
</comment>
<feature type="region of interest" description="Disordered" evidence="1">
    <location>
        <begin position="1"/>
        <end position="97"/>
    </location>
</feature>
<reference evidence="2" key="1">
    <citation type="journal article" date="2023" name="Science">
        <title>Genome structures resolve the early diversification of teleost fishes.</title>
        <authorList>
            <person name="Parey E."/>
            <person name="Louis A."/>
            <person name="Montfort J."/>
            <person name="Bouchez O."/>
            <person name="Roques C."/>
            <person name="Iampietro C."/>
            <person name="Lluch J."/>
            <person name="Castinel A."/>
            <person name="Donnadieu C."/>
            <person name="Desvignes T."/>
            <person name="Floi Bucao C."/>
            <person name="Jouanno E."/>
            <person name="Wen M."/>
            <person name="Mejri S."/>
            <person name="Dirks R."/>
            <person name="Jansen H."/>
            <person name="Henkel C."/>
            <person name="Chen W.J."/>
            <person name="Zahm M."/>
            <person name="Cabau C."/>
            <person name="Klopp C."/>
            <person name="Thompson A.W."/>
            <person name="Robinson-Rechavi M."/>
            <person name="Braasch I."/>
            <person name="Lecointre G."/>
            <person name="Bobe J."/>
            <person name="Postlethwait J.H."/>
            <person name="Berthelot C."/>
            <person name="Roest Crollius H."/>
            <person name="Guiguen Y."/>
        </authorList>
    </citation>
    <scope>NUCLEOTIDE SEQUENCE</scope>
    <source>
        <strain evidence="2">NC1722</strain>
    </source>
</reference>
<evidence type="ECO:0000313" key="2">
    <source>
        <dbReference type="EMBL" id="KAJ8389888.1"/>
    </source>
</evidence>
<keyword evidence="3" id="KW-1185">Reference proteome</keyword>
<dbReference type="Proteomes" id="UP001221898">
    <property type="component" value="Unassembled WGS sequence"/>
</dbReference>
<sequence length="123" mass="13212">MSTDLRACQEQSRPSQDLRGHGSQTAPPQYRRRQHGAGTATRSSPGVCGDRVRHGVRSHGNQAGPKPREHLAPGLPTSSGYPSRRGAVAGRGAPARSFPRRGEAFCAIDGFSEETGLRQRSRP</sequence>
<name>A0AAD7RT61_9TELE</name>
<gene>
    <name evidence="2" type="ORF">AAFF_G00113570</name>
</gene>
<evidence type="ECO:0000313" key="3">
    <source>
        <dbReference type="Proteomes" id="UP001221898"/>
    </source>
</evidence>
<dbReference type="EMBL" id="JAINUG010000177">
    <property type="protein sequence ID" value="KAJ8389888.1"/>
    <property type="molecule type" value="Genomic_DNA"/>
</dbReference>
<protein>
    <submittedName>
        <fullName evidence="2">Uncharacterized protein</fullName>
    </submittedName>
</protein>
<accession>A0AAD7RT61</accession>